<evidence type="ECO:0000313" key="5">
    <source>
        <dbReference type="EMBL" id="CZT01018.1"/>
    </source>
</evidence>
<dbReference type="InterPro" id="IPR050316">
    <property type="entry name" value="Tyrosinase/Hemocyanin"/>
</dbReference>
<organism evidence="5 6">
    <name type="scientific">Rhynchosporium graminicola</name>
    <dbReference type="NCBI Taxonomy" id="2792576"/>
    <lineage>
        <taxon>Eukaryota</taxon>
        <taxon>Fungi</taxon>
        <taxon>Dikarya</taxon>
        <taxon>Ascomycota</taxon>
        <taxon>Pezizomycotina</taxon>
        <taxon>Leotiomycetes</taxon>
        <taxon>Helotiales</taxon>
        <taxon>Ploettnerulaceae</taxon>
        <taxon>Rhynchosporium</taxon>
    </lineage>
</organism>
<protein>
    <submittedName>
        <fullName evidence="5">Related to monophenol monooxygenase (Tyrosinase)</fullName>
    </submittedName>
</protein>
<keyword evidence="5" id="KW-0503">Monooxygenase</keyword>
<evidence type="ECO:0000313" key="6">
    <source>
        <dbReference type="Proteomes" id="UP000178129"/>
    </source>
</evidence>
<proteinExistence type="predicted"/>
<keyword evidence="2" id="KW-0560">Oxidoreductase</keyword>
<dbReference type="Pfam" id="PF00264">
    <property type="entry name" value="Tyrosinase"/>
    <property type="match status" value="1"/>
</dbReference>
<dbReference type="GO" id="GO:0046872">
    <property type="term" value="F:metal ion binding"/>
    <property type="evidence" value="ECO:0007669"/>
    <property type="project" value="UniProtKB-KW"/>
</dbReference>
<dbReference type="STRING" id="914237.A0A1E1KSL0"/>
<comment type="caution">
    <text evidence="5">The sequence shown here is derived from an EMBL/GenBank/DDBJ whole genome shotgun (WGS) entry which is preliminary data.</text>
</comment>
<dbReference type="SUPFAM" id="SSF48056">
    <property type="entry name" value="Di-copper centre-containing domain"/>
    <property type="match status" value="1"/>
</dbReference>
<keyword evidence="1" id="KW-0479">Metal-binding</keyword>
<dbReference type="InterPro" id="IPR002227">
    <property type="entry name" value="Tyrosinase_Cu-bd"/>
</dbReference>
<keyword evidence="6" id="KW-1185">Reference proteome</keyword>
<dbReference type="PANTHER" id="PTHR11474">
    <property type="entry name" value="TYROSINASE FAMILY MEMBER"/>
    <property type="match status" value="1"/>
</dbReference>
<dbReference type="Proteomes" id="UP000178129">
    <property type="component" value="Unassembled WGS sequence"/>
</dbReference>
<gene>
    <name evidence="5" type="ORF">RCO7_02822</name>
</gene>
<evidence type="ECO:0000256" key="2">
    <source>
        <dbReference type="ARBA" id="ARBA00023002"/>
    </source>
</evidence>
<dbReference type="PRINTS" id="PR00092">
    <property type="entry name" value="TYROSINASE"/>
</dbReference>
<name>A0A1E1KSL0_9HELO</name>
<dbReference type="GO" id="GO:0004497">
    <property type="term" value="F:monooxygenase activity"/>
    <property type="evidence" value="ECO:0007669"/>
    <property type="project" value="UniProtKB-KW"/>
</dbReference>
<evidence type="ECO:0000259" key="4">
    <source>
        <dbReference type="PROSITE" id="PS00498"/>
    </source>
</evidence>
<dbReference type="InParanoid" id="A0A1E1KSL0"/>
<dbReference type="Gene3D" id="1.10.1280.10">
    <property type="entry name" value="Di-copper center containing domain from catechol oxidase"/>
    <property type="match status" value="1"/>
</dbReference>
<keyword evidence="3" id="KW-0732">Signal</keyword>
<reference evidence="6" key="1">
    <citation type="submission" date="2016-03" db="EMBL/GenBank/DDBJ databases">
        <authorList>
            <person name="Ploux O."/>
        </authorList>
    </citation>
    <scope>NUCLEOTIDE SEQUENCE [LARGE SCALE GENOMIC DNA]</scope>
    <source>
        <strain evidence="6">UK7</strain>
    </source>
</reference>
<feature type="domain" description="Tyrosinase copper-binding" evidence="4">
    <location>
        <begin position="301"/>
        <end position="312"/>
    </location>
</feature>
<feature type="signal peptide" evidence="3">
    <location>
        <begin position="1"/>
        <end position="17"/>
    </location>
</feature>
<dbReference type="PANTHER" id="PTHR11474:SF125">
    <property type="entry name" value="N-ACETYL-6-HYDROXYTRYPTOPHAN OXIDASE IVOB-RELATED"/>
    <property type="match status" value="1"/>
</dbReference>
<dbReference type="PROSITE" id="PS00498">
    <property type="entry name" value="TYROSINASE_2"/>
    <property type="match status" value="1"/>
</dbReference>
<dbReference type="EMBL" id="FJUW01000021">
    <property type="protein sequence ID" value="CZT01018.1"/>
    <property type="molecule type" value="Genomic_DNA"/>
</dbReference>
<dbReference type="AlphaFoldDB" id="A0A1E1KSL0"/>
<sequence>MVQVGTILLALLPLIQALPASTSQQLTARDEFKDQLDAYQTQASDNMKAILANRTSGCTLDKVVVRKEWNALSLAERVEYTDAVLCLRTKAPITPPSVGNGIKSRYDDFVAVHVNQSSFVHWTIYFLPWHRYLIHSYEVSLREECGYTGYQPYWDWSLNGGNITAQAMFSGEVGSLGGNGQYIPHGPSNVTIPSTPPQFVNIPAGTGGGCIQDGPFAGINVTMGPLGPPFSNNAFDDANAGCVTRDFRDGQLMGTSTYDKVAATVASTDIDAFSGGMDGLHGSGHTAIGGLQGDLFVSPSDPPFYHHHAQVDRLWAIWQGLDFENRRDAVTGTLTLMNTPPSAKGTINTPMDLGYIGGAKTAGELGSTIDGDFCYIYG</sequence>
<feature type="chain" id="PRO_5009446446" evidence="3">
    <location>
        <begin position="18"/>
        <end position="378"/>
    </location>
</feature>
<evidence type="ECO:0000256" key="1">
    <source>
        <dbReference type="ARBA" id="ARBA00022723"/>
    </source>
</evidence>
<evidence type="ECO:0000256" key="3">
    <source>
        <dbReference type="SAM" id="SignalP"/>
    </source>
</evidence>
<accession>A0A1E1KSL0</accession>
<dbReference type="InterPro" id="IPR008922">
    <property type="entry name" value="Di-copper_centre_dom_sf"/>
</dbReference>